<dbReference type="Gene3D" id="3.60.60.30">
    <property type="match status" value="1"/>
</dbReference>
<evidence type="ECO:0000256" key="4">
    <source>
        <dbReference type="ARBA" id="ARBA00022963"/>
    </source>
</evidence>
<dbReference type="HOGENOM" id="CLU_027106_4_0_1"/>
<dbReference type="PANTHER" id="PTHR12370:SF3">
    <property type="entry name" value="PHOSPHOLIPASE B-LIKE 2-RELATED"/>
    <property type="match status" value="1"/>
</dbReference>
<dbReference type="KEGG" id="tut:107359705"/>
<dbReference type="Proteomes" id="UP000015104">
    <property type="component" value="Unassembled WGS sequence"/>
</dbReference>
<evidence type="ECO:0000313" key="9">
    <source>
        <dbReference type="Proteomes" id="UP000015104"/>
    </source>
</evidence>
<dbReference type="AlphaFoldDB" id="T1K1P7"/>
<keyword evidence="9" id="KW-1185">Reference proteome</keyword>
<comment type="function">
    <text evidence="7">Putative phospholipase.</text>
</comment>
<keyword evidence="5 7" id="KW-0443">Lipid metabolism</keyword>
<dbReference type="EMBL" id="CAEY01001355">
    <property type="status" value="NOT_ANNOTATED_CDS"/>
    <property type="molecule type" value="Genomic_DNA"/>
</dbReference>
<dbReference type="InterPro" id="IPR007000">
    <property type="entry name" value="PLipase_B-like"/>
</dbReference>
<proteinExistence type="inferred from homology"/>
<evidence type="ECO:0000256" key="7">
    <source>
        <dbReference type="RuleBase" id="RU364138"/>
    </source>
</evidence>
<dbReference type="OMA" id="DIQNTGW"/>
<evidence type="ECO:0000256" key="6">
    <source>
        <dbReference type="ARBA" id="ARBA00023180"/>
    </source>
</evidence>
<keyword evidence="2 7" id="KW-0732">Signal</keyword>
<keyword evidence="4 7" id="KW-0442">Lipid degradation</keyword>
<reference evidence="8" key="2">
    <citation type="submission" date="2015-06" db="UniProtKB">
        <authorList>
            <consortium name="EnsemblMetazoa"/>
        </authorList>
    </citation>
    <scope>IDENTIFICATION</scope>
</reference>
<name>T1K1P7_TETUR</name>
<reference evidence="9" key="1">
    <citation type="submission" date="2011-08" db="EMBL/GenBank/DDBJ databases">
        <authorList>
            <person name="Rombauts S."/>
        </authorList>
    </citation>
    <scope>NUCLEOTIDE SEQUENCE</scope>
    <source>
        <strain evidence="9">London</strain>
    </source>
</reference>
<organism evidence="8 9">
    <name type="scientific">Tetranychus urticae</name>
    <name type="common">Two-spotted spider mite</name>
    <dbReference type="NCBI Taxonomy" id="32264"/>
    <lineage>
        <taxon>Eukaryota</taxon>
        <taxon>Metazoa</taxon>
        <taxon>Ecdysozoa</taxon>
        <taxon>Arthropoda</taxon>
        <taxon>Chelicerata</taxon>
        <taxon>Arachnida</taxon>
        <taxon>Acari</taxon>
        <taxon>Acariformes</taxon>
        <taxon>Trombidiformes</taxon>
        <taxon>Prostigmata</taxon>
        <taxon>Eleutherengona</taxon>
        <taxon>Raphignathae</taxon>
        <taxon>Tetranychoidea</taxon>
        <taxon>Tetranychidae</taxon>
        <taxon>Tetranychus</taxon>
    </lineage>
</organism>
<dbReference type="Pfam" id="PF04916">
    <property type="entry name" value="Phospholip_B"/>
    <property type="match status" value="1"/>
</dbReference>
<dbReference type="eggNOG" id="KOG3774">
    <property type="taxonomic scope" value="Eukaryota"/>
</dbReference>
<evidence type="ECO:0000256" key="2">
    <source>
        <dbReference type="ARBA" id="ARBA00022729"/>
    </source>
</evidence>
<keyword evidence="6" id="KW-0325">Glycoprotein</keyword>
<keyword evidence="3 7" id="KW-0378">Hydrolase</keyword>
<gene>
    <name evidence="8" type="primary">107359705</name>
</gene>
<evidence type="ECO:0000256" key="3">
    <source>
        <dbReference type="ARBA" id="ARBA00022801"/>
    </source>
</evidence>
<evidence type="ECO:0000256" key="5">
    <source>
        <dbReference type="ARBA" id="ARBA00023098"/>
    </source>
</evidence>
<comment type="similarity">
    <text evidence="1 7">Belongs to the phospholipase B-like family.</text>
</comment>
<evidence type="ECO:0000256" key="1">
    <source>
        <dbReference type="ARBA" id="ARBA00007835"/>
    </source>
</evidence>
<dbReference type="OrthoDB" id="443524at2759"/>
<dbReference type="GO" id="GO:0005576">
    <property type="term" value="C:extracellular region"/>
    <property type="evidence" value="ECO:0007669"/>
    <property type="project" value="TreeGrafter"/>
</dbReference>
<evidence type="ECO:0000313" key="8">
    <source>
        <dbReference type="EnsemblMetazoa" id="tetur04g02170.1"/>
    </source>
</evidence>
<protein>
    <recommendedName>
        <fullName evidence="7">Phospholipase B-like</fullName>
        <ecNumber evidence="7">3.1.1.-</ecNumber>
    </recommendedName>
</protein>
<dbReference type="EC" id="3.1.1.-" evidence="7"/>
<dbReference type="EnsemblMetazoa" id="tetur04g02170.1">
    <property type="protein sequence ID" value="tetur04g02170.1"/>
    <property type="gene ID" value="tetur04g02170"/>
</dbReference>
<feature type="chain" id="PRO_5011333331" description="Phospholipase B-like" evidence="7">
    <location>
        <begin position="19"/>
        <end position="547"/>
    </location>
</feature>
<accession>T1K1P7</accession>
<dbReference type="GO" id="GO:0004620">
    <property type="term" value="F:phospholipase activity"/>
    <property type="evidence" value="ECO:0007669"/>
    <property type="project" value="InterPro"/>
</dbReference>
<dbReference type="PANTHER" id="PTHR12370">
    <property type="entry name" value="PHOSPHOLIPASE B-RELATED"/>
    <property type="match status" value="1"/>
</dbReference>
<sequence>MILCKVVLLVVSIVGITGEDKCIEIIENSWIKIDDVVIKNSTLLSYPVCASFVNQINQTGWSYLTIWSDPSTDLNDSTIAYLAGYLEGYMTRELIDDHFDNAWRTYCTDDPEFCEKAFQFYQDNLLYMKDNLYELASSDPYWHQVALVLSQMTGISDGMYGKLIYKPGINIDIHGKVFILNIITDLMELESVLKRGVNKKDQGFTTCSAMVKLVPGDLIIGHATWYEFGCMLRILKKYYLPFRTESKPNSPAVPGKLISMSSYPGLIFSSDDYYLISTGLTVMETTLMNFNETSYQFVKPDAGVLTFIRTMVANRLAVDGQSWSQIFSRYNLGTYNNQFMIVDYKRFTADKDEQESGLFWVLEQMPNLIVAQDMTSTLFKNNYWASYNIPYFKEVYQLADYPSSVKKYGPTYDYNENSRAKQFKRKQVEVFDYKSLLRLLRYNNYQNDPDARCNCTPPYSAGMSIASRADLNDPKGKYDATGVGFINEAAIDAKVTSFELFKQFKMYAISGPTYDDVPPFIWSNSILKDMFPHKGHPDAWVFEPIYF</sequence>
<dbReference type="GO" id="GO:0009395">
    <property type="term" value="P:phospholipid catabolic process"/>
    <property type="evidence" value="ECO:0007669"/>
    <property type="project" value="TreeGrafter"/>
</dbReference>
<feature type="signal peptide" evidence="7">
    <location>
        <begin position="1"/>
        <end position="18"/>
    </location>
</feature>